<feature type="region of interest" description="Disordered" evidence="1">
    <location>
        <begin position="77"/>
        <end position="112"/>
    </location>
</feature>
<dbReference type="Proteomes" id="UP000680865">
    <property type="component" value="Unassembled WGS sequence"/>
</dbReference>
<name>A0A919SYP5_9ACTN</name>
<sequence>MNDHGDQLRAAFQTRENETPDPAAVFQRVTELSRTYKRRRRGLQVTGGAVLGAGLIAGAFQLPGIIPASHNSNTSMVAPAGPGLSPAPSFSPTPSASASPKPEESPASSAEDKARDAFFDAGYGYDEAVTLAKHWKISTEDIGEAKVKAGELILAHKKLPAGVKPDPAVAESKKNEKYAEAFFNAGYDFDDAAKLADTWNLKDSYDAKVMGGKKILAGDPMPFQP</sequence>
<feature type="compositionally biased region" description="Low complexity" evidence="1">
    <location>
        <begin position="78"/>
        <end position="109"/>
    </location>
</feature>
<keyword evidence="2" id="KW-0472">Membrane</keyword>
<proteinExistence type="predicted"/>
<keyword evidence="4" id="KW-1185">Reference proteome</keyword>
<gene>
    <name evidence="3" type="ORF">Aco04nite_66350</name>
</gene>
<accession>A0A919SYP5</accession>
<reference evidence="3" key="1">
    <citation type="submission" date="2021-03" db="EMBL/GenBank/DDBJ databases">
        <title>Whole genome shotgun sequence of Actinoplanes consettensis NBRC 14913.</title>
        <authorList>
            <person name="Komaki H."/>
            <person name="Tamura T."/>
        </authorList>
    </citation>
    <scope>NUCLEOTIDE SEQUENCE</scope>
    <source>
        <strain evidence="3">NBRC 14913</strain>
    </source>
</reference>
<feature type="transmembrane region" description="Helical" evidence="2">
    <location>
        <begin position="43"/>
        <end position="66"/>
    </location>
</feature>
<keyword evidence="2" id="KW-0812">Transmembrane</keyword>
<evidence type="ECO:0000313" key="3">
    <source>
        <dbReference type="EMBL" id="GIM79598.1"/>
    </source>
</evidence>
<evidence type="ECO:0000256" key="1">
    <source>
        <dbReference type="SAM" id="MobiDB-lite"/>
    </source>
</evidence>
<evidence type="ECO:0000256" key="2">
    <source>
        <dbReference type="SAM" id="Phobius"/>
    </source>
</evidence>
<dbReference type="EMBL" id="BOQP01000039">
    <property type="protein sequence ID" value="GIM79598.1"/>
    <property type="molecule type" value="Genomic_DNA"/>
</dbReference>
<keyword evidence="2" id="KW-1133">Transmembrane helix</keyword>
<dbReference type="RefSeq" id="WP_213001135.1">
    <property type="nucleotide sequence ID" value="NZ_BAAATW010000001.1"/>
</dbReference>
<dbReference type="AlphaFoldDB" id="A0A919SYP5"/>
<protein>
    <submittedName>
        <fullName evidence="3">Uncharacterized protein</fullName>
    </submittedName>
</protein>
<organism evidence="3 4">
    <name type="scientific">Winogradskya consettensis</name>
    <dbReference type="NCBI Taxonomy" id="113560"/>
    <lineage>
        <taxon>Bacteria</taxon>
        <taxon>Bacillati</taxon>
        <taxon>Actinomycetota</taxon>
        <taxon>Actinomycetes</taxon>
        <taxon>Micromonosporales</taxon>
        <taxon>Micromonosporaceae</taxon>
        <taxon>Winogradskya</taxon>
    </lineage>
</organism>
<evidence type="ECO:0000313" key="4">
    <source>
        <dbReference type="Proteomes" id="UP000680865"/>
    </source>
</evidence>
<comment type="caution">
    <text evidence="3">The sequence shown here is derived from an EMBL/GenBank/DDBJ whole genome shotgun (WGS) entry which is preliminary data.</text>
</comment>